<gene>
    <name evidence="2" type="ORF">AOB46_07660</name>
</gene>
<dbReference type="PATRIC" id="fig|253.9.peg.3271"/>
<reference evidence="3" key="2">
    <citation type="submission" date="2015-09" db="EMBL/GenBank/DDBJ databases">
        <title>Draft genome sequence of a multidrug-resistant Chryseobacterium indologenes isolate from Malaysia.</title>
        <authorList>
            <person name="Yu C.Y."/>
            <person name="Ang G.Y."/>
            <person name="Chan K.-G."/>
        </authorList>
    </citation>
    <scope>NUCLEOTIDE SEQUENCE [LARGE SCALE GENOMIC DNA]</scope>
    <source>
        <strain evidence="3">CI_885</strain>
    </source>
</reference>
<accession>A0A0N0IWN3</accession>
<evidence type="ECO:0000313" key="3">
    <source>
        <dbReference type="Proteomes" id="UP000037953"/>
    </source>
</evidence>
<evidence type="ECO:0000313" key="2">
    <source>
        <dbReference type="EMBL" id="KPE51541.1"/>
    </source>
</evidence>
<dbReference type="Gene3D" id="1.10.1200.10">
    <property type="entry name" value="ACP-like"/>
    <property type="match status" value="1"/>
</dbReference>
<name>A0A0N0IWN3_CHRID</name>
<dbReference type="EMBL" id="LJOD01000004">
    <property type="protein sequence ID" value="KPE51541.1"/>
    <property type="molecule type" value="Genomic_DNA"/>
</dbReference>
<dbReference type="RefSeq" id="WP_062697956.1">
    <property type="nucleotide sequence ID" value="NZ_LJOD01000004.1"/>
</dbReference>
<dbReference type="PROSITE" id="PS50075">
    <property type="entry name" value="CARRIER"/>
    <property type="match status" value="1"/>
</dbReference>
<dbReference type="Proteomes" id="UP000037953">
    <property type="component" value="Unassembled WGS sequence"/>
</dbReference>
<dbReference type="OrthoDB" id="675004at2"/>
<comment type="caution">
    <text evidence="2">The sequence shown here is derived from an EMBL/GenBank/DDBJ whole genome shotgun (WGS) entry which is preliminary data.</text>
</comment>
<protein>
    <recommendedName>
        <fullName evidence="1">Carrier domain-containing protein</fullName>
    </recommendedName>
</protein>
<dbReference type="AlphaFoldDB" id="A0A0N0IWN3"/>
<dbReference type="SUPFAM" id="SSF47336">
    <property type="entry name" value="ACP-like"/>
    <property type="match status" value="1"/>
</dbReference>
<sequence length="76" mass="8806">MSINEFIEKFQSQLENTDVTIAPETEYSKESYWDSLTAMVIKVMIEDEYGVDMEPEQITALNTINALYSFVSEKKQ</sequence>
<dbReference type="Pfam" id="PF00550">
    <property type="entry name" value="PP-binding"/>
    <property type="match status" value="1"/>
</dbReference>
<feature type="domain" description="Carrier" evidence="1">
    <location>
        <begin position="1"/>
        <end position="75"/>
    </location>
</feature>
<proteinExistence type="predicted"/>
<dbReference type="InterPro" id="IPR036736">
    <property type="entry name" value="ACP-like_sf"/>
</dbReference>
<dbReference type="InterPro" id="IPR009081">
    <property type="entry name" value="PP-bd_ACP"/>
</dbReference>
<evidence type="ECO:0000259" key="1">
    <source>
        <dbReference type="PROSITE" id="PS50075"/>
    </source>
</evidence>
<reference evidence="2 3" key="1">
    <citation type="journal article" date="2015" name="Genom Data">
        <title>Draft genome sequence of a multidrug-resistant Chryseobacterium indologenes isolate from Malaysia.</title>
        <authorList>
            <person name="Yu C.Y."/>
            <person name="Ang G.Y."/>
            <person name="Cheng H.J."/>
            <person name="Cheong Y.M."/>
            <person name="Yin W.F."/>
            <person name="Chan K.G."/>
        </authorList>
    </citation>
    <scope>NUCLEOTIDE SEQUENCE [LARGE SCALE GENOMIC DNA]</scope>
    <source>
        <strain evidence="2 3">CI_885</strain>
    </source>
</reference>
<organism evidence="2 3">
    <name type="scientific">Chryseobacterium indologenes</name>
    <name type="common">Flavobacterium indologenes</name>
    <dbReference type="NCBI Taxonomy" id="253"/>
    <lineage>
        <taxon>Bacteria</taxon>
        <taxon>Pseudomonadati</taxon>
        <taxon>Bacteroidota</taxon>
        <taxon>Flavobacteriia</taxon>
        <taxon>Flavobacteriales</taxon>
        <taxon>Weeksellaceae</taxon>
        <taxon>Chryseobacterium group</taxon>
        <taxon>Chryseobacterium</taxon>
    </lineage>
</organism>